<dbReference type="GO" id="GO:0046872">
    <property type="term" value="F:metal ion binding"/>
    <property type="evidence" value="ECO:0007669"/>
    <property type="project" value="UniProtKB-KW"/>
</dbReference>
<feature type="transmembrane region" description="Helical" evidence="13">
    <location>
        <begin position="153"/>
        <end position="173"/>
    </location>
</feature>
<dbReference type="GO" id="GO:0022904">
    <property type="term" value="P:respiratory electron transport chain"/>
    <property type="evidence" value="ECO:0007669"/>
    <property type="project" value="InterPro"/>
</dbReference>
<dbReference type="GO" id="GO:0005886">
    <property type="term" value="C:plasma membrane"/>
    <property type="evidence" value="ECO:0007669"/>
    <property type="project" value="UniProtKB-SubCell"/>
</dbReference>
<keyword evidence="11 13" id="KW-0472">Membrane</keyword>
<evidence type="ECO:0000313" key="15">
    <source>
        <dbReference type="EMBL" id="CZF82870.1"/>
    </source>
</evidence>
<keyword evidence="4" id="KW-1003">Cell membrane</keyword>
<proteinExistence type="inferred from homology"/>
<dbReference type="GO" id="GO:0020037">
    <property type="term" value="F:heme binding"/>
    <property type="evidence" value="ECO:0007669"/>
    <property type="project" value="TreeGrafter"/>
</dbReference>
<evidence type="ECO:0000256" key="13">
    <source>
        <dbReference type="SAM" id="Phobius"/>
    </source>
</evidence>
<gene>
    <name evidence="15" type="ORF">GCE9029_03492</name>
</gene>
<organism evidence="15 16">
    <name type="scientific">Grimontia celer</name>
    <dbReference type="NCBI Taxonomy" id="1796497"/>
    <lineage>
        <taxon>Bacteria</taxon>
        <taxon>Pseudomonadati</taxon>
        <taxon>Pseudomonadota</taxon>
        <taxon>Gammaproteobacteria</taxon>
        <taxon>Vibrionales</taxon>
        <taxon>Vibrionaceae</taxon>
        <taxon>Grimontia</taxon>
    </lineage>
</organism>
<protein>
    <recommendedName>
        <fullName evidence="14">Cytochrome b561 bacterial/Ni-hydrogenase domain-containing protein</fullName>
    </recommendedName>
</protein>
<dbReference type="Proteomes" id="UP000071641">
    <property type="component" value="Unassembled WGS sequence"/>
</dbReference>
<dbReference type="RefSeq" id="WP_062665136.1">
    <property type="nucleotide sequence ID" value="NZ_FIZX01000002.1"/>
</dbReference>
<keyword evidence="8" id="KW-0249">Electron transport</keyword>
<evidence type="ECO:0000256" key="2">
    <source>
        <dbReference type="ARBA" id="ARBA00004651"/>
    </source>
</evidence>
<dbReference type="Gene3D" id="1.20.950.20">
    <property type="entry name" value="Transmembrane di-heme cytochromes, Chain C"/>
    <property type="match status" value="1"/>
</dbReference>
<keyword evidence="3" id="KW-0813">Transport</keyword>
<reference evidence="16" key="1">
    <citation type="submission" date="2016-02" db="EMBL/GenBank/DDBJ databases">
        <authorList>
            <person name="Rodrigo-Torres Lidia"/>
            <person name="Arahal R.David."/>
        </authorList>
    </citation>
    <scope>NUCLEOTIDE SEQUENCE [LARGE SCALE GENOMIC DNA]</scope>
    <source>
        <strain evidence="16">CECT 9029</strain>
    </source>
</reference>
<dbReference type="STRING" id="1796497.GCE9029_03492"/>
<evidence type="ECO:0000256" key="10">
    <source>
        <dbReference type="ARBA" id="ARBA00023004"/>
    </source>
</evidence>
<keyword evidence="16" id="KW-1185">Reference proteome</keyword>
<evidence type="ECO:0000259" key="14">
    <source>
        <dbReference type="Pfam" id="PF01292"/>
    </source>
</evidence>
<dbReference type="InterPro" id="IPR052168">
    <property type="entry name" value="Cytochrome_b561_oxidase"/>
</dbReference>
<comment type="cofactor">
    <cofactor evidence="1">
        <name>heme b</name>
        <dbReference type="ChEBI" id="CHEBI:60344"/>
    </cofactor>
</comment>
<evidence type="ECO:0000256" key="5">
    <source>
        <dbReference type="ARBA" id="ARBA00022617"/>
    </source>
</evidence>
<evidence type="ECO:0000256" key="7">
    <source>
        <dbReference type="ARBA" id="ARBA00022723"/>
    </source>
</evidence>
<comment type="subcellular location">
    <subcellularLocation>
        <location evidence="2">Cell membrane</location>
        <topology evidence="2">Multi-pass membrane protein</topology>
    </subcellularLocation>
</comment>
<evidence type="ECO:0000313" key="16">
    <source>
        <dbReference type="Proteomes" id="UP000071641"/>
    </source>
</evidence>
<dbReference type="GO" id="GO:0009055">
    <property type="term" value="F:electron transfer activity"/>
    <property type="evidence" value="ECO:0007669"/>
    <property type="project" value="InterPro"/>
</dbReference>
<dbReference type="InterPro" id="IPR011577">
    <property type="entry name" value="Cyt_b561_bac/Ni-Hgenase"/>
</dbReference>
<dbReference type="AlphaFoldDB" id="A0A128F8P8"/>
<name>A0A128F8P8_9GAMM</name>
<evidence type="ECO:0000256" key="4">
    <source>
        <dbReference type="ARBA" id="ARBA00022475"/>
    </source>
</evidence>
<evidence type="ECO:0000256" key="3">
    <source>
        <dbReference type="ARBA" id="ARBA00022448"/>
    </source>
</evidence>
<dbReference type="PANTHER" id="PTHR30529:SF1">
    <property type="entry name" value="CYTOCHROME B561 HOMOLOG 2"/>
    <property type="match status" value="1"/>
</dbReference>
<feature type="domain" description="Cytochrome b561 bacterial/Ni-hydrogenase" evidence="14">
    <location>
        <begin position="10"/>
        <end position="177"/>
    </location>
</feature>
<dbReference type="EMBL" id="FIZX01000002">
    <property type="protein sequence ID" value="CZF82870.1"/>
    <property type="molecule type" value="Genomic_DNA"/>
</dbReference>
<dbReference type="InterPro" id="IPR016174">
    <property type="entry name" value="Di-haem_cyt_TM"/>
</dbReference>
<feature type="transmembrane region" description="Helical" evidence="13">
    <location>
        <begin position="54"/>
        <end position="71"/>
    </location>
</feature>
<feature type="transmembrane region" description="Helical" evidence="13">
    <location>
        <begin position="92"/>
        <end position="110"/>
    </location>
</feature>
<dbReference type="PANTHER" id="PTHR30529">
    <property type="entry name" value="CYTOCHROME B561"/>
    <property type="match status" value="1"/>
</dbReference>
<keyword evidence="9 13" id="KW-1133">Transmembrane helix</keyword>
<sequence>MPKMPIMSGYSHRLKILHWVMAVLLLGMLITGFLTPQLSDMSTIKWVIRDAHESFGLLLIPLVFLRVWHRLTSSIPHWKNYPNTFASATSRFVHALFYLLMFALPISGYLTSHPYGIRFFGIYLVNYLPDGTSEILFMTGDADFELAGIASGYHKALAVLFGVLVVIHMIGAFKSATGSKVASV</sequence>
<comment type="similarity">
    <text evidence="12">Belongs to the cytochrome b561 family.</text>
</comment>
<evidence type="ECO:0000256" key="1">
    <source>
        <dbReference type="ARBA" id="ARBA00001970"/>
    </source>
</evidence>
<keyword evidence="5" id="KW-0349">Heme</keyword>
<evidence type="ECO:0000256" key="8">
    <source>
        <dbReference type="ARBA" id="ARBA00022982"/>
    </source>
</evidence>
<evidence type="ECO:0000256" key="12">
    <source>
        <dbReference type="ARBA" id="ARBA00037975"/>
    </source>
</evidence>
<dbReference type="OrthoDB" id="8589936at2"/>
<evidence type="ECO:0000256" key="6">
    <source>
        <dbReference type="ARBA" id="ARBA00022692"/>
    </source>
</evidence>
<dbReference type="Pfam" id="PF01292">
    <property type="entry name" value="Ni_hydr_CYTB"/>
    <property type="match status" value="1"/>
</dbReference>
<accession>A0A128F8P8</accession>
<dbReference type="SUPFAM" id="SSF81342">
    <property type="entry name" value="Transmembrane di-heme cytochromes"/>
    <property type="match status" value="1"/>
</dbReference>
<evidence type="ECO:0000256" key="9">
    <source>
        <dbReference type="ARBA" id="ARBA00022989"/>
    </source>
</evidence>
<evidence type="ECO:0000256" key="11">
    <source>
        <dbReference type="ARBA" id="ARBA00023136"/>
    </source>
</evidence>
<keyword evidence="10" id="KW-0408">Iron</keyword>
<keyword evidence="6 13" id="KW-0812">Transmembrane</keyword>
<keyword evidence="7" id="KW-0479">Metal-binding</keyword>
<feature type="transmembrane region" description="Helical" evidence="13">
    <location>
        <begin position="16"/>
        <end position="34"/>
    </location>
</feature>